<proteinExistence type="predicted"/>
<dbReference type="AlphaFoldDB" id="A0A090IEG8"/>
<dbReference type="PATRIC" id="fig|80854.5.peg.3064"/>
<evidence type="ECO:0000313" key="4">
    <source>
        <dbReference type="Proteomes" id="UP000183794"/>
    </source>
</evidence>
<dbReference type="STRING" id="80854.MVIS_2888"/>
<keyword evidence="3" id="KW-1185">Reference proteome</keyword>
<sequence>MVKWPAVIKYHSEDELIYVESLTEWKNDPGLCLPHYESEDRLIDASGALFSLPVASSPLNTDMFVSLDCRILVSEFVELIRKHAVIENYCCSAKLNAKTYQQVIAMVKEINSL</sequence>
<dbReference type="EMBL" id="FPLD01000091">
    <property type="protein sequence ID" value="SGZ08791.1"/>
    <property type="molecule type" value="Genomic_DNA"/>
</dbReference>
<name>A0A090IEG8_9GAMM</name>
<evidence type="ECO:0000313" key="1">
    <source>
        <dbReference type="EMBL" id="SGY96296.1"/>
    </source>
</evidence>
<dbReference type="KEGG" id="mvs:MVIS_2888"/>
<dbReference type="Proteomes" id="UP000182660">
    <property type="component" value="Unassembled WGS sequence"/>
</dbReference>
<reference evidence="1 3" key="1">
    <citation type="submission" date="2016-11" db="EMBL/GenBank/DDBJ databases">
        <authorList>
            <person name="Klemetsen T."/>
        </authorList>
    </citation>
    <scope>NUCLEOTIDE SEQUENCE [LARGE SCALE GENOMIC DNA]</scope>
    <source>
        <strain evidence="1">MT 2528</strain>
    </source>
</reference>
<dbReference type="OrthoDB" id="5771593at2"/>
<dbReference type="Gene3D" id="2.40.10.320">
    <property type="entry name" value="Uncharacterised protein PF13642 yp_926445, N-terminal domain"/>
    <property type="match status" value="1"/>
</dbReference>
<dbReference type="Pfam" id="PF13642">
    <property type="entry name" value="DUF4144"/>
    <property type="match status" value="1"/>
</dbReference>
<evidence type="ECO:0000313" key="3">
    <source>
        <dbReference type="Proteomes" id="UP000182660"/>
    </source>
</evidence>
<dbReference type="RefSeq" id="WP_045110981.1">
    <property type="nucleotide sequence ID" value="NZ_CAWQZC010000029.1"/>
</dbReference>
<dbReference type="EMBL" id="FPLJ01000069">
    <property type="protein sequence ID" value="SGY96296.1"/>
    <property type="molecule type" value="Genomic_DNA"/>
</dbReference>
<evidence type="ECO:0000313" key="2">
    <source>
        <dbReference type="EMBL" id="SGZ08791.1"/>
    </source>
</evidence>
<gene>
    <name evidence="1" type="ORF">MT2528_3176</name>
    <name evidence="2" type="ORF">NVI5450_3372</name>
</gene>
<organism evidence="2 4">
    <name type="scientific">Moritella viscosa</name>
    <dbReference type="NCBI Taxonomy" id="80854"/>
    <lineage>
        <taxon>Bacteria</taxon>
        <taxon>Pseudomonadati</taxon>
        <taxon>Pseudomonadota</taxon>
        <taxon>Gammaproteobacteria</taxon>
        <taxon>Alteromonadales</taxon>
        <taxon>Moritellaceae</taxon>
        <taxon>Moritella</taxon>
    </lineage>
</organism>
<accession>A0A090IEG8</accession>
<dbReference type="Proteomes" id="UP000183794">
    <property type="component" value="Unassembled WGS sequence"/>
</dbReference>
<reference evidence="2 4" key="2">
    <citation type="submission" date="2016-11" db="EMBL/GenBank/DDBJ databases">
        <authorList>
            <person name="Jaros S."/>
            <person name="Januszkiewicz K."/>
            <person name="Wedrychowicz H."/>
        </authorList>
    </citation>
    <scope>NUCLEOTIDE SEQUENCE [LARGE SCALE GENOMIC DNA]</scope>
    <source>
        <strain evidence="2">NVI 5450</strain>
    </source>
</reference>
<dbReference type="HOGENOM" id="CLU_158707_1_0_6"/>
<protein>
    <submittedName>
        <fullName evidence="2">Uncharacterized protein</fullName>
    </submittedName>
</protein>
<dbReference type="InterPro" id="IPR025284">
    <property type="entry name" value="DUF4144"/>
</dbReference>
<dbReference type="GeneID" id="61297008"/>